<organism evidence="1 2">
    <name type="scientific">Gigaspora margarita</name>
    <dbReference type="NCBI Taxonomy" id="4874"/>
    <lineage>
        <taxon>Eukaryota</taxon>
        <taxon>Fungi</taxon>
        <taxon>Fungi incertae sedis</taxon>
        <taxon>Mucoromycota</taxon>
        <taxon>Glomeromycotina</taxon>
        <taxon>Glomeromycetes</taxon>
        <taxon>Diversisporales</taxon>
        <taxon>Gigasporaceae</taxon>
        <taxon>Gigaspora</taxon>
    </lineage>
</organism>
<dbReference type="Proteomes" id="UP000789901">
    <property type="component" value="Unassembled WGS sequence"/>
</dbReference>
<keyword evidence="2" id="KW-1185">Reference proteome</keyword>
<comment type="caution">
    <text evidence="1">The sequence shown here is derived from an EMBL/GenBank/DDBJ whole genome shotgun (WGS) entry which is preliminary data.</text>
</comment>
<accession>A0ABM8W418</accession>
<evidence type="ECO:0000313" key="1">
    <source>
        <dbReference type="EMBL" id="CAG8519548.1"/>
    </source>
</evidence>
<sequence>MAWESVLPIFRDNLQCGAQVTYANLLPDSKINTTVQSPDYQTNVGTSAIGHFSMKIDNNKGWANIPLQYNFQWDFDLPIPPQGTWFDVWIPIYWDCFPDGISTMSSYSEDVHYRSYVK</sequence>
<evidence type="ECO:0000313" key="2">
    <source>
        <dbReference type="Proteomes" id="UP000789901"/>
    </source>
</evidence>
<reference evidence="1 2" key="1">
    <citation type="submission" date="2021-06" db="EMBL/GenBank/DDBJ databases">
        <authorList>
            <person name="Kallberg Y."/>
            <person name="Tangrot J."/>
            <person name="Rosling A."/>
        </authorList>
    </citation>
    <scope>NUCLEOTIDE SEQUENCE [LARGE SCALE GENOMIC DNA]</scope>
    <source>
        <strain evidence="1 2">120-4 pot B 10/14</strain>
    </source>
</reference>
<proteinExistence type="predicted"/>
<protein>
    <submittedName>
        <fullName evidence="1">18618_t:CDS:1</fullName>
    </submittedName>
</protein>
<dbReference type="EMBL" id="CAJVQB010001071">
    <property type="protein sequence ID" value="CAG8519548.1"/>
    <property type="molecule type" value="Genomic_DNA"/>
</dbReference>
<gene>
    <name evidence="1" type="ORF">GMARGA_LOCUS3083</name>
</gene>
<name>A0ABM8W418_GIGMA</name>